<name>B9RL48_RICCO</name>
<evidence type="ECO:0000313" key="1">
    <source>
        <dbReference type="EMBL" id="EEF47963.1"/>
    </source>
</evidence>
<keyword evidence="2" id="KW-1185">Reference proteome</keyword>
<dbReference type="EMBL" id="EQ973786">
    <property type="protein sequence ID" value="EEF47963.1"/>
    <property type="molecule type" value="Genomic_DNA"/>
</dbReference>
<dbReference type="InParanoid" id="B9RL48"/>
<evidence type="ECO:0000313" key="2">
    <source>
        <dbReference type="Proteomes" id="UP000008311"/>
    </source>
</evidence>
<proteinExistence type="predicted"/>
<protein>
    <submittedName>
        <fullName evidence="1">Uncharacterized protein</fullName>
    </submittedName>
</protein>
<gene>
    <name evidence="1" type="ORF">RCOM_0945770</name>
</gene>
<sequence>MAPDHPYYLQALKLSGGVKFFCKKTWVDRSCSRNTGSDRTAVVALPGEGIGTYRQDV</sequence>
<organism evidence="1 2">
    <name type="scientific">Ricinus communis</name>
    <name type="common">Castor bean</name>
    <dbReference type="NCBI Taxonomy" id="3988"/>
    <lineage>
        <taxon>Eukaryota</taxon>
        <taxon>Viridiplantae</taxon>
        <taxon>Streptophyta</taxon>
        <taxon>Embryophyta</taxon>
        <taxon>Tracheophyta</taxon>
        <taxon>Spermatophyta</taxon>
        <taxon>Magnoliopsida</taxon>
        <taxon>eudicotyledons</taxon>
        <taxon>Gunneridae</taxon>
        <taxon>Pentapetalae</taxon>
        <taxon>rosids</taxon>
        <taxon>fabids</taxon>
        <taxon>Malpighiales</taxon>
        <taxon>Euphorbiaceae</taxon>
        <taxon>Acalyphoideae</taxon>
        <taxon>Acalypheae</taxon>
        <taxon>Ricinus</taxon>
    </lineage>
</organism>
<dbReference type="AlphaFoldDB" id="B9RL48"/>
<reference evidence="2" key="1">
    <citation type="journal article" date="2010" name="Nat. Biotechnol.">
        <title>Draft genome sequence of the oilseed species Ricinus communis.</title>
        <authorList>
            <person name="Chan A.P."/>
            <person name="Crabtree J."/>
            <person name="Zhao Q."/>
            <person name="Lorenzi H."/>
            <person name="Orvis J."/>
            <person name="Puiu D."/>
            <person name="Melake-Berhan A."/>
            <person name="Jones K.M."/>
            <person name="Redman J."/>
            <person name="Chen G."/>
            <person name="Cahoon E.B."/>
            <person name="Gedil M."/>
            <person name="Stanke M."/>
            <person name="Haas B.J."/>
            <person name="Wortman J.R."/>
            <person name="Fraser-Liggett C.M."/>
            <person name="Ravel J."/>
            <person name="Rabinowicz P.D."/>
        </authorList>
    </citation>
    <scope>NUCLEOTIDE SEQUENCE [LARGE SCALE GENOMIC DNA]</scope>
    <source>
        <strain evidence="2">cv. Hale</strain>
    </source>
</reference>
<dbReference type="Proteomes" id="UP000008311">
    <property type="component" value="Unassembled WGS sequence"/>
</dbReference>
<accession>B9RL48</accession>